<reference evidence="14" key="1">
    <citation type="journal article" date="2014" name="Front. Microbiol.">
        <title>High frequency of phylogenetically diverse reductive dehalogenase-homologous genes in deep subseafloor sedimentary metagenomes.</title>
        <authorList>
            <person name="Kawai M."/>
            <person name="Futagami T."/>
            <person name="Toyoda A."/>
            <person name="Takaki Y."/>
            <person name="Nishi S."/>
            <person name="Hori S."/>
            <person name="Arai W."/>
            <person name="Tsubouchi T."/>
            <person name="Morono Y."/>
            <person name="Uchiyama I."/>
            <person name="Ito T."/>
            <person name="Fujiyama A."/>
            <person name="Inagaki F."/>
            <person name="Takami H."/>
        </authorList>
    </citation>
    <scope>NUCLEOTIDE SEQUENCE</scope>
    <source>
        <strain evidence="14">Expedition CK06-06</strain>
    </source>
</reference>
<evidence type="ECO:0000313" key="14">
    <source>
        <dbReference type="EMBL" id="GAH74088.1"/>
    </source>
</evidence>
<dbReference type="GO" id="GO:0046872">
    <property type="term" value="F:metal ion binding"/>
    <property type="evidence" value="ECO:0007669"/>
    <property type="project" value="UniProtKB-KW"/>
</dbReference>
<dbReference type="InterPro" id="IPR038266">
    <property type="entry name" value="NapC/NirT_cytc_sf"/>
</dbReference>
<organism evidence="14">
    <name type="scientific">marine sediment metagenome</name>
    <dbReference type="NCBI Taxonomy" id="412755"/>
    <lineage>
        <taxon>unclassified sequences</taxon>
        <taxon>metagenomes</taxon>
        <taxon>ecological metagenomes</taxon>
    </lineage>
</organism>
<accession>X1JWC9</accession>
<keyword evidence="11 12" id="KW-0472">Membrane</keyword>
<evidence type="ECO:0000256" key="11">
    <source>
        <dbReference type="ARBA" id="ARBA00023136"/>
    </source>
</evidence>
<keyword evidence="9 12" id="KW-1133">Transmembrane helix</keyword>
<evidence type="ECO:0000256" key="12">
    <source>
        <dbReference type="SAM" id="Phobius"/>
    </source>
</evidence>
<name>X1JWC9_9ZZZZ</name>
<evidence type="ECO:0000256" key="7">
    <source>
        <dbReference type="ARBA" id="ARBA00022723"/>
    </source>
</evidence>
<evidence type="ECO:0000256" key="1">
    <source>
        <dbReference type="ARBA" id="ARBA00004236"/>
    </source>
</evidence>
<evidence type="ECO:0000256" key="3">
    <source>
        <dbReference type="ARBA" id="ARBA00022448"/>
    </source>
</evidence>
<evidence type="ECO:0000256" key="4">
    <source>
        <dbReference type="ARBA" id="ARBA00022475"/>
    </source>
</evidence>
<dbReference type="EMBL" id="BARU01027429">
    <property type="protein sequence ID" value="GAH74088.1"/>
    <property type="molecule type" value="Genomic_DNA"/>
</dbReference>
<evidence type="ECO:0000256" key="6">
    <source>
        <dbReference type="ARBA" id="ARBA00022692"/>
    </source>
</evidence>
<keyword evidence="3" id="KW-0813">Transport</keyword>
<evidence type="ECO:0000256" key="10">
    <source>
        <dbReference type="ARBA" id="ARBA00023004"/>
    </source>
</evidence>
<keyword evidence="7" id="KW-0479">Metal-binding</keyword>
<dbReference type="GO" id="GO:0009061">
    <property type="term" value="P:anaerobic respiration"/>
    <property type="evidence" value="ECO:0007669"/>
    <property type="project" value="TreeGrafter"/>
</dbReference>
<sequence length="102" mass="11640">MKRITQWIKDFFFPPTGSPRWVRLLPYAFLGVMTLLLLTGGVYTWEYTNSPDFCGNACHTMPPEYTAYQTSPHARIDCVDCHLGKGFIATRITRKAGDLKHV</sequence>
<protein>
    <recommendedName>
        <fullName evidence="13">NapC/NirT cytochrome c N-terminal domain-containing protein</fullName>
    </recommendedName>
</protein>
<evidence type="ECO:0000256" key="2">
    <source>
        <dbReference type="ARBA" id="ARBA00007395"/>
    </source>
</evidence>
<dbReference type="InterPro" id="IPR005126">
    <property type="entry name" value="NapC/NirT_cyt_c_N"/>
</dbReference>
<feature type="domain" description="NapC/NirT cytochrome c N-terminal" evidence="13">
    <location>
        <begin position="30"/>
        <end position="97"/>
    </location>
</feature>
<keyword evidence="10" id="KW-0408">Iron</keyword>
<evidence type="ECO:0000256" key="9">
    <source>
        <dbReference type="ARBA" id="ARBA00022989"/>
    </source>
</evidence>
<dbReference type="GO" id="GO:0009055">
    <property type="term" value="F:electron transfer activity"/>
    <property type="evidence" value="ECO:0007669"/>
    <property type="project" value="TreeGrafter"/>
</dbReference>
<keyword evidence="4" id="KW-1003">Cell membrane</keyword>
<evidence type="ECO:0000256" key="5">
    <source>
        <dbReference type="ARBA" id="ARBA00022617"/>
    </source>
</evidence>
<evidence type="ECO:0000256" key="8">
    <source>
        <dbReference type="ARBA" id="ARBA00022982"/>
    </source>
</evidence>
<keyword evidence="6 12" id="KW-0812">Transmembrane</keyword>
<keyword evidence="8" id="KW-0249">Electron transport</keyword>
<evidence type="ECO:0000259" key="13">
    <source>
        <dbReference type="Pfam" id="PF03264"/>
    </source>
</evidence>
<dbReference type="InterPro" id="IPR051174">
    <property type="entry name" value="Cytochrome_c-type_ET"/>
</dbReference>
<feature type="non-terminal residue" evidence="14">
    <location>
        <position position="102"/>
    </location>
</feature>
<gene>
    <name evidence="14" type="ORF">S03H2_43912</name>
</gene>
<dbReference type="Gene3D" id="1.10.3820.10">
    <property type="entry name" value="Di-heme elbow motif domain"/>
    <property type="match status" value="1"/>
</dbReference>
<dbReference type="PANTHER" id="PTHR30333">
    <property type="entry name" value="CYTOCHROME C-TYPE PROTEIN"/>
    <property type="match status" value="1"/>
</dbReference>
<dbReference type="SUPFAM" id="SSF48695">
    <property type="entry name" value="Multiheme cytochromes"/>
    <property type="match status" value="1"/>
</dbReference>
<proteinExistence type="inferred from homology"/>
<dbReference type="AlphaFoldDB" id="X1JWC9"/>
<dbReference type="InterPro" id="IPR036280">
    <property type="entry name" value="Multihaem_cyt_sf"/>
</dbReference>
<feature type="transmembrane region" description="Helical" evidence="12">
    <location>
        <begin position="21"/>
        <end position="45"/>
    </location>
</feature>
<keyword evidence="5" id="KW-0349">Heme</keyword>
<dbReference type="PANTHER" id="PTHR30333:SF1">
    <property type="entry name" value="CYTOCHROME C-TYPE PROTEIN NAPC"/>
    <property type="match status" value="1"/>
</dbReference>
<dbReference type="GO" id="GO:0005886">
    <property type="term" value="C:plasma membrane"/>
    <property type="evidence" value="ECO:0007669"/>
    <property type="project" value="UniProtKB-SubCell"/>
</dbReference>
<comment type="caution">
    <text evidence="14">The sequence shown here is derived from an EMBL/GenBank/DDBJ whole genome shotgun (WGS) entry which is preliminary data.</text>
</comment>
<dbReference type="Pfam" id="PF03264">
    <property type="entry name" value="Cytochrom_NNT"/>
    <property type="match status" value="1"/>
</dbReference>
<comment type="subcellular location">
    <subcellularLocation>
        <location evidence="1">Cell membrane</location>
    </subcellularLocation>
</comment>
<comment type="similarity">
    <text evidence="2">Belongs to the NapC/NirT/NrfH family.</text>
</comment>